<protein>
    <recommendedName>
        <fullName evidence="5">Radical SAM core domain-containing protein</fullName>
    </recommendedName>
</protein>
<dbReference type="InterPro" id="IPR050377">
    <property type="entry name" value="Radical_SAM_PqqE_MftC-like"/>
</dbReference>
<comment type="caution">
    <text evidence="6">The sequence shown here is derived from an EMBL/GenBank/DDBJ whole genome shotgun (WGS) entry which is preliminary data.</text>
</comment>
<evidence type="ECO:0000313" key="7">
    <source>
        <dbReference type="Proteomes" id="UP000236151"/>
    </source>
</evidence>
<dbReference type="OrthoDB" id="7021155at2"/>
<evidence type="ECO:0000256" key="3">
    <source>
        <dbReference type="ARBA" id="ARBA00023004"/>
    </source>
</evidence>
<dbReference type="PANTHER" id="PTHR11228:SF7">
    <property type="entry name" value="PQQA PEPTIDE CYCLASE"/>
    <property type="match status" value="1"/>
</dbReference>
<keyword evidence="1" id="KW-0949">S-adenosyl-L-methionine</keyword>
<dbReference type="GO" id="GO:0046872">
    <property type="term" value="F:metal ion binding"/>
    <property type="evidence" value="ECO:0007669"/>
    <property type="project" value="UniProtKB-KW"/>
</dbReference>
<keyword evidence="3" id="KW-0408">Iron</keyword>
<evidence type="ECO:0000256" key="2">
    <source>
        <dbReference type="ARBA" id="ARBA00022723"/>
    </source>
</evidence>
<dbReference type="Pfam" id="PF04055">
    <property type="entry name" value="Radical_SAM"/>
    <property type="match status" value="1"/>
</dbReference>
<dbReference type="GO" id="GO:0003824">
    <property type="term" value="F:catalytic activity"/>
    <property type="evidence" value="ECO:0007669"/>
    <property type="project" value="InterPro"/>
</dbReference>
<dbReference type="PANTHER" id="PTHR11228">
    <property type="entry name" value="RADICAL SAM DOMAIN PROTEIN"/>
    <property type="match status" value="1"/>
</dbReference>
<dbReference type="SFLD" id="SFLDS00029">
    <property type="entry name" value="Radical_SAM"/>
    <property type="match status" value="1"/>
</dbReference>
<dbReference type="CDD" id="cd21109">
    <property type="entry name" value="SPASM"/>
    <property type="match status" value="1"/>
</dbReference>
<dbReference type="Gene3D" id="3.20.20.70">
    <property type="entry name" value="Aldolase class I"/>
    <property type="match status" value="1"/>
</dbReference>
<evidence type="ECO:0000256" key="1">
    <source>
        <dbReference type="ARBA" id="ARBA00022691"/>
    </source>
</evidence>
<evidence type="ECO:0000256" key="4">
    <source>
        <dbReference type="ARBA" id="ARBA00023014"/>
    </source>
</evidence>
<keyword evidence="2" id="KW-0479">Metal-binding</keyword>
<dbReference type="EMBL" id="NIOJ01000117">
    <property type="protein sequence ID" value="PNT91941.1"/>
    <property type="molecule type" value="Genomic_DNA"/>
</dbReference>
<dbReference type="InterPro" id="IPR013785">
    <property type="entry name" value="Aldolase_TIM"/>
</dbReference>
<dbReference type="SFLD" id="SFLDG01386">
    <property type="entry name" value="main_SPASM_domain-containing"/>
    <property type="match status" value="1"/>
</dbReference>
<reference evidence="6 7" key="1">
    <citation type="submission" date="2017-06" db="EMBL/GenBank/DDBJ databases">
        <title>Investigating the central metabolism of Clostridium thermosuccinogenes.</title>
        <authorList>
            <person name="Koendjbiharie J.G."/>
            <person name="van Kranenburg R."/>
        </authorList>
    </citation>
    <scope>NUCLEOTIDE SEQUENCE [LARGE SCALE GENOMIC DNA]</scope>
    <source>
        <strain evidence="6 7">DSM 5806</strain>
    </source>
</reference>
<keyword evidence="4" id="KW-0411">Iron-sulfur</keyword>
<evidence type="ECO:0000259" key="5">
    <source>
        <dbReference type="PROSITE" id="PS51918"/>
    </source>
</evidence>
<dbReference type="GO" id="GO:0051536">
    <property type="term" value="F:iron-sulfur cluster binding"/>
    <property type="evidence" value="ECO:0007669"/>
    <property type="project" value="UniProtKB-KW"/>
</dbReference>
<dbReference type="NCBIfam" id="TIGR04085">
    <property type="entry name" value="rSAM_more_4Fe4S"/>
    <property type="match status" value="1"/>
</dbReference>
<dbReference type="AlphaFoldDB" id="A0A2K2EZ22"/>
<dbReference type="RefSeq" id="WP_103083293.1">
    <property type="nucleotide sequence ID" value="NZ_CP021850.1"/>
</dbReference>
<sequence>MNTNNYFTSVKQLLYKGELNRLTMPIEIYLEVTNVCEMGCIYCYKTNLNNGKSFLSLKLLKKLLIEIKNAVSTPILFVLEGGEPLLHPNFDEIVYLIKKNNHCIDIITNGLLLDDEKICSMYDYFDIYKDEIQISLDGLSQENYKNRNIPGDIVIEKIKYLNSKKIIPRINSVITKYNCDEILSFLRFLSNEVDISSVTLSSVIGKKNMNLQAPLEKRRNLSIKLKEENLNFQIYENFLHKNCYSIKCTERFAEHDDYHRRCTALTGKISVSTDGYVYPCVFYENHIKPIGDLNEDSLERIWNSKLANEFIIWKNDISENCTYCKQNLNCTQICAGGIF</sequence>
<dbReference type="CDD" id="cd01335">
    <property type="entry name" value="Radical_SAM"/>
    <property type="match status" value="1"/>
</dbReference>
<evidence type="ECO:0000313" key="6">
    <source>
        <dbReference type="EMBL" id="PNT91941.1"/>
    </source>
</evidence>
<dbReference type="InterPro" id="IPR023885">
    <property type="entry name" value="4Fe4S-binding_SPASM_dom"/>
</dbReference>
<dbReference type="PROSITE" id="PS51918">
    <property type="entry name" value="RADICAL_SAM"/>
    <property type="match status" value="1"/>
</dbReference>
<dbReference type="SUPFAM" id="SSF102114">
    <property type="entry name" value="Radical SAM enzymes"/>
    <property type="match status" value="1"/>
</dbReference>
<dbReference type="Proteomes" id="UP000236151">
    <property type="component" value="Unassembled WGS sequence"/>
</dbReference>
<proteinExistence type="predicted"/>
<dbReference type="Pfam" id="PF13186">
    <property type="entry name" value="SPASM"/>
    <property type="match status" value="1"/>
</dbReference>
<dbReference type="SFLD" id="SFLDG01067">
    <property type="entry name" value="SPASM/twitch_domain_containing"/>
    <property type="match status" value="1"/>
</dbReference>
<accession>A0A2K2EZ22</accession>
<dbReference type="InterPro" id="IPR007197">
    <property type="entry name" value="rSAM"/>
</dbReference>
<dbReference type="KEGG" id="cthd:CDO33_01605"/>
<dbReference type="InterPro" id="IPR058240">
    <property type="entry name" value="rSAM_sf"/>
</dbReference>
<gene>
    <name evidence="6" type="ORF">CDQ84_18985</name>
</gene>
<keyword evidence="7" id="KW-1185">Reference proteome</keyword>
<organism evidence="6 7">
    <name type="scientific">Clostridium thermosuccinogenes</name>
    <dbReference type="NCBI Taxonomy" id="84032"/>
    <lineage>
        <taxon>Bacteria</taxon>
        <taxon>Bacillati</taxon>
        <taxon>Bacillota</taxon>
        <taxon>Clostridia</taxon>
        <taxon>Eubacteriales</taxon>
        <taxon>Clostridiaceae</taxon>
        <taxon>Clostridium</taxon>
    </lineage>
</organism>
<name>A0A2K2EZ22_9CLOT</name>
<feature type="domain" description="Radical SAM core" evidence="5">
    <location>
        <begin position="22"/>
        <end position="241"/>
    </location>
</feature>